<evidence type="ECO:0000256" key="1">
    <source>
        <dbReference type="PIRSR" id="PIRSR018249-1"/>
    </source>
</evidence>
<sequence>MGCFFMSKNKRERGHASLLGKNEDVFRCPLCFSPMKLVHVKSLICKNHHCYDLSRQGYVNMLPHGLQTKYHRRMFEARRMISRKGFFEPLMAKISELILDQSKFQEGRIKILDAGCGEGSLLSGIQKKITQNSALDPLGVGLDISKEGIYMAAKEYTSSLWCVGDLAKAPLASEQFHFILNVLTPANYAEFGRMLVPHGRVVKVLPEKNHLWELRDIFYEQAHKQRDSNRNTMDIFKNKFKLLDLERLRYRVTSDEPWMESLIQMTPLSWGTTEERRFKALEMDLREVTIDLTILVGGN</sequence>
<reference evidence="4 5" key="2">
    <citation type="journal article" date="2012" name="Stand. Genomic Sci.">
        <title>Complete genome sequence of the sulfate-reducing firmicute Desulfotomaculum ruminis type strain (DL(T)).</title>
        <authorList>
            <person name="Spring S."/>
            <person name="Visser M."/>
            <person name="Lu M."/>
            <person name="Copeland A."/>
            <person name="Lapidus A."/>
            <person name="Lucas S."/>
            <person name="Cheng J.F."/>
            <person name="Han C."/>
            <person name="Tapia R."/>
            <person name="Goodwin L.A."/>
            <person name="Pitluck S."/>
            <person name="Ivanova N."/>
            <person name="Land M."/>
            <person name="Hauser L."/>
            <person name="Larimer F."/>
            <person name="Rohde M."/>
            <person name="Goker M."/>
            <person name="Detter J.C."/>
            <person name="Kyrpides N.C."/>
            <person name="Woyke T."/>
            <person name="Schaap P.J."/>
            <person name="Plugge C.M."/>
            <person name="Muyzer G."/>
            <person name="Kuever J."/>
            <person name="Pereira I.A."/>
            <person name="Parshina S.N."/>
            <person name="Bernier-Latmani R."/>
            <person name="Stams A.J."/>
            <person name="Klenk H.P."/>
        </authorList>
    </citation>
    <scope>NUCLEOTIDE SEQUENCE [LARGE SCALE GENOMIC DNA]</scope>
    <source>
        <strain evidence="5">ATCC 23193 / DSM 2154 / NCIB 8452 / DL</strain>
    </source>
</reference>
<keyword evidence="1" id="KW-0862">Zinc</keyword>
<protein>
    <recommendedName>
        <fullName evidence="3">23S rRNA (guanine(745)-N(1))-methyltransferase N-terminal domain-containing protein</fullName>
    </recommendedName>
</protein>
<evidence type="ECO:0000313" key="5">
    <source>
        <dbReference type="Proteomes" id="UP000009234"/>
    </source>
</evidence>
<evidence type="ECO:0000259" key="3">
    <source>
        <dbReference type="Pfam" id="PF21302"/>
    </source>
</evidence>
<dbReference type="Pfam" id="PF21302">
    <property type="entry name" value="Zn_ribbon_RlmA"/>
    <property type="match status" value="1"/>
</dbReference>
<proteinExistence type="predicted"/>
<dbReference type="Gene3D" id="3.40.50.150">
    <property type="entry name" value="Vaccinia Virus protein VP39"/>
    <property type="match status" value="1"/>
</dbReference>
<dbReference type="InterPro" id="IPR016718">
    <property type="entry name" value="rRNA_m1G-MeTrfase_A_prd"/>
</dbReference>
<organism evidence="4 5">
    <name type="scientific">Desulforamulus ruminis (strain ATCC 23193 / DSM 2154 / NCIMB 8452 / DL)</name>
    <name type="common">Desulfotomaculum ruminis</name>
    <dbReference type="NCBI Taxonomy" id="696281"/>
    <lineage>
        <taxon>Bacteria</taxon>
        <taxon>Bacillati</taxon>
        <taxon>Bacillota</taxon>
        <taxon>Clostridia</taxon>
        <taxon>Eubacteriales</taxon>
        <taxon>Peptococcaceae</taxon>
        <taxon>Desulforamulus</taxon>
    </lineage>
</organism>
<reference evidence="5" key="1">
    <citation type="submission" date="2011-05" db="EMBL/GenBank/DDBJ databases">
        <title>Complete sequence of Desulfotomaculum ruminis DSM 2154.</title>
        <authorList>
            <person name="Lucas S."/>
            <person name="Copeland A."/>
            <person name="Lapidus A."/>
            <person name="Cheng J.-F."/>
            <person name="Goodwin L."/>
            <person name="Pitluck S."/>
            <person name="Lu M."/>
            <person name="Detter J.C."/>
            <person name="Han C."/>
            <person name="Tapia R."/>
            <person name="Land M."/>
            <person name="Hauser L."/>
            <person name="Kyrpides N."/>
            <person name="Ivanova N."/>
            <person name="Mikhailova N."/>
            <person name="Pagani I."/>
            <person name="Stams A.J.M."/>
            <person name="Plugge C.M."/>
            <person name="Muyzer G."/>
            <person name="Kuever J."/>
            <person name="Parshina S.N."/>
            <person name="Ivanova A.E."/>
            <person name="Nazina T.N."/>
            <person name="Brambilla E."/>
            <person name="Spring S."/>
            <person name="Klenk H.-P."/>
            <person name="Woyke T."/>
        </authorList>
    </citation>
    <scope>NUCLEOTIDE SEQUENCE [LARGE SCALE GENOMIC DNA]</scope>
    <source>
        <strain evidence="5">ATCC 23193 / DSM 2154 / NCIB 8452 / DL</strain>
    </source>
</reference>
<keyword evidence="2" id="KW-0949">S-adenosyl-L-methionine</keyword>
<dbReference type="AlphaFoldDB" id="F6DMA4"/>
<dbReference type="SUPFAM" id="SSF53335">
    <property type="entry name" value="S-adenosyl-L-methionine-dependent methyltransferases"/>
    <property type="match status" value="1"/>
</dbReference>
<dbReference type="Proteomes" id="UP000009234">
    <property type="component" value="Chromosome"/>
</dbReference>
<evidence type="ECO:0000256" key="2">
    <source>
        <dbReference type="PIRSR" id="PIRSR018249-2"/>
    </source>
</evidence>
<feature type="binding site" evidence="1">
    <location>
        <position position="49"/>
    </location>
    <ligand>
        <name>Zn(2+)</name>
        <dbReference type="ChEBI" id="CHEBI:29105"/>
    </ligand>
</feature>
<dbReference type="InterPro" id="IPR029063">
    <property type="entry name" value="SAM-dependent_MTases_sf"/>
</dbReference>
<accession>F6DMA4</accession>
<gene>
    <name evidence="4" type="ordered locus">Desru_2328</name>
</gene>
<dbReference type="EMBL" id="CP002780">
    <property type="protein sequence ID" value="AEG60571.1"/>
    <property type="molecule type" value="Genomic_DNA"/>
</dbReference>
<feature type="binding site" evidence="1">
    <location>
        <position position="45"/>
    </location>
    <ligand>
        <name>Zn(2+)</name>
        <dbReference type="ChEBI" id="CHEBI:29105"/>
    </ligand>
</feature>
<dbReference type="RefSeq" id="WP_013842327.1">
    <property type="nucleotide sequence ID" value="NC_015589.1"/>
</dbReference>
<keyword evidence="5" id="KW-1185">Reference proteome</keyword>
<dbReference type="PIRSF" id="PIRSF018249">
    <property type="entry name" value="MyrA_prd"/>
    <property type="match status" value="1"/>
</dbReference>
<feature type="binding site" evidence="2">
    <location>
        <position position="87"/>
    </location>
    <ligand>
        <name>S-adenosyl-L-methionine</name>
        <dbReference type="ChEBI" id="CHEBI:59789"/>
    </ligand>
</feature>
<dbReference type="GO" id="GO:0046872">
    <property type="term" value="F:metal ion binding"/>
    <property type="evidence" value="ECO:0007669"/>
    <property type="project" value="UniProtKB-KW"/>
</dbReference>
<evidence type="ECO:0000313" key="4">
    <source>
        <dbReference type="EMBL" id="AEG60571.1"/>
    </source>
</evidence>
<feature type="domain" description="23S rRNA (guanine(745)-N(1))-methyltransferase N-terminal" evidence="3">
    <location>
        <begin position="26"/>
        <end position="63"/>
    </location>
</feature>
<dbReference type="InterPro" id="IPR048647">
    <property type="entry name" value="RlmA_N"/>
</dbReference>
<dbReference type="KEGG" id="dru:Desru_2328"/>
<dbReference type="HOGENOM" id="CLU_050931_2_0_9"/>
<keyword evidence="1" id="KW-0479">Metal-binding</keyword>
<feature type="binding site" evidence="2">
    <location>
        <begin position="118"/>
        <end position="119"/>
    </location>
    <ligand>
        <name>S-adenosyl-L-methionine</name>
        <dbReference type="ChEBI" id="CHEBI:59789"/>
    </ligand>
</feature>
<feature type="binding site" evidence="2">
    <location>
        <position position="210"/>
    </location>
    <ligand>
        <name>S-adenosyl-L-methionine</name>
        <dbReference type="ChEBI" id="CHEBI:59789"/>
    </ligand>
</feature>
<name>F6DMA4_DESRL</name>
<dbReference type="eggNOG" id="COG1041">
    <property type="taxonomic scope" value="Bacteria"/>
</dbReference>
<dbReference type="GO" id="GO:0008168">
    <property type="term" value="F:methyltransferase activity"/>
    <property type="evidence" value="ECO:0007669"/>
    <property type="project" value="InterPro"/>
</dbReference>